<reference evidence="2" key="1">
    <citation type="journal article" date="2023" name="G3 (Bethesda)">
        <title>Genome assembly and association tests identify interacting loci associated with vigor, precocity, and sex in interspecific pistachio rootstocks.</title>
        <authorList>
            <person name="Palmer W."/>
            <person name="Jacygrad E."/>
            <person name="Sagayaradj S."/>
            <person name="Cavanaugh K."/>
            <person name="Han R."/>
            <person name="Bertier L."/>
            <person name="Beede B."/>
            <person name="Kafkas S."/>
            <person name="Golino D."/>
            <person name="Preece J."/>
            <person name="Michelmore R."/>
        </authorList>
    </citation>
    <scope>NUCLEOTIDE SEQUENCE [LARGE SCALE GENOMIC DNA]</scope>
</reference>
<gene>
    <name evidence="1" type="ORF">Pint_08573</name>
</gene>
<dbReference type="Proteomes" id="UP001163603">
    <property type="component" value="Chromosome 10"/>
</dbReference>
<organism evidence="1 2">
    <name type="scientific">Pistacia integerrima</name>
    <dbReference type="NCBI Taxonomy" id="434235"/>
    <lineage>
        <taxon>Eukaryota</taxon>
        <taxon>Viridiplantae</taxon>
        <taxon>Streptophyta</taxon>
        <taxon>Embryophyta</taxon>
        <taxon>Tracheophyta</taxon>
        <taxon>Spermatophyta</taxon>
        <taxon>Magnoliopsida</taxon>
        <taxon>eudicotyledons</taxon>
        <taxon>Gunneridae</taxon>
        <taxon>Pentapetalae</taxon>
        <taxon>rosids</taxon>
        <taxon>malvids</taxon>
        <taxon>Sapindales</taxon>
        <taxon>Anacardiaceae</taxon>
        <taxon>Pistacia</taxon>
    </lineage>
</organism>
<proteinExistence type="predicted"/>
<name>A0ACC0XRL4_9ROSI</name>
<dbReference type="EMBL" id="CM047745">
    <property type="protein sequence ID" value="KAJ0024112.1"/>
    <property type="molecule type" value="Genomic_DNA"/>
</dbReference>
<comment type="caution">
    <text evidence="1">The sequence shown here is derived from an EMBL/GenBank/DDBJ whole genome shotgun (WGS) entry which is preliminary data.</text>
</comment>
<evidence type="ECO:0000313" key="1">
    <source>
        <dbReference type="EMBL" id="KAJ0024112.1"/>
    </source>
</evidence>
<evidence type="ECO:0000313" key="2">
    <source>
        <dbReference type="Proteomes" id="UP001163603"/>
    </source>
</evidence>
<accession>A0ACC0XRL4</accession>
<keyword evidence="2" id="KW-1185">Reference proteome</keyword>
<sequence>MTSFYSEILFLVHFFQECAYYSETGLHNFVNMSVPLTPAKRSSDHNHTESNGKGKWQKLAGNYSQDKSSKSSDSDVTFRVLCPVSKIDGIIGKDAIISEISQETGAMITVKEIVPGCGERVVVIARSDKESEASIEQSKEGGVEETNATEEDDSKMKDSENDGDKESDPLADSKSGNETSHLQKALLLVFEKLAAEPETDGGDEENNNSSTFILRLLVLSNQVGCLLGKGGSVIKLMSADSGAQIRVLPRDKLPTCASASDEVVQISGEIDAVRKALHSVSQQLLEKPRDHDSFPANPTEPPQPPNHSFGSQGAPYSSGRRDVAAHSSIPLLIPKFHDSGVPGRLKPLQELLTFRILCHDERVGGVIGKGGAIIKTLQQETGCEIKVLEAVSDTDDRIIVVSGPAHPDDRISPPQDAVLRVQTRITRAIPDSREQVMARLLVSSNQIGCLLGKGGAIIAEMRKLTGAYIRILGKDQIPKCASESEEVVQVCFLFDMVKVGNIPCLLDMEYHFLEIYINGEFEAVQEALLQITTRLRNHFFRDAFPSMNHPLNPAFLDHVPPFPSYVGRREHSPPGMYSNFGPSFHKFDVVGGPPPHGGFHPHDDRSLFMHHVRRPGMAPHIPERKPWGAQAFIESGGSIGLPDFAGPPHRRILGFGGGSQPAIITSTTVEVVVPRSLVPIIEGEDGACLKQIRQISDAKITITEPKPGATETVIIISGTPEQTHAAQSLIQAFVVSETEST</sequence>
<protein>
    <submittedName>
        <fullName evidence="1">Uncharacterized protein</fullName>
    </submittedName>
</protein>